<evidence type="ECO:0000256" key="1">
    <source>
        <dbReference type="ARBA" id="ARBA00004651"/>
    </source>
</evidence>
<dbReference type="Pfam" id="PF08395">
    <property type="entry name" value="7tm_7"/>
    <property type="match status" value="1"/>
</dbReference>
<gene>
    <name evidence="7" type="ORF">O3M35_008452</name>
</gene>
<dbReference type="InterPro" id="IPR013604">
    <property type="entry name" value="7TM_chemorcpt"/>
</dbReference>
<evidence type="ECO:0008006" key="9">
    <source>
        <dbReference type="Google" id="ProtNLM"/>
    </source>
</evidence>
<evidence type="ECO:0000256" key="6">
    <source>
        <dbReference type="SAM" id="Phobius"/>
    </source>
</evidence>
<sequence length="208" mass="24456">MTQVDINLSIPSWLYISSSEIPIVLCSLSIYLIIQYISMISLLFAQLNIKLTEANHNEILTLLNNYQIIHECCEKLNKCFGLPLIIFLIHIYVMISVYLFIISDKTDYWLLFALTNTSAQSIILLLVLLYQFNEITQMDKDFKKLIYMKKFKWVHLRKTLIASKMDLFLSKNPRIQFTAFDFVNLDSNLFATMISNILTYYIIFTQFN</sequence>
<evidence type="ECO:0000256" key="4">
    <source>
        <dbReference type="ARBA" id="ARBA00022989"/>
    </source>
</evidence>
<organism evidence="7 8">
    <name type="scientific">Rhynocoris fuscipes</name>
    <dbReference type="NCBI Taxonomy" id="488301"/>
    <lineage>
        <taxon>Eukaryota</taxon>
        <taxon>Metazoa</taxon>
        <taxon>Ecdysozoa</taxon>
        <taxon>Arthropoda</taxon>
        <taxon>Hexapoda</taxon>
        <taxon>Insecta</taxon>
        <taxon>Pterygota</taxon>
        <taxon>Neoptera</taxon>
        <taxon>Paraneoptera</taxon>
        <taxon>Hemiptera</taxon>
        <taxon>Heteroptera</taxon>
        <taxon>Panheteroptera</taxon>
        <taxon>Cimicomorpha</taxon>
        <taxon>Reduviidae</taxon>
        <taxon>Harpactorinae</taxon>
        <taxon>Harpactorini</taxon>
        <taxon>Rhynocoris</taxon>
    </lineage>
</organism>
<dbReference type="Proteomes" id="UP001461498">
    <property type="component" value="Unassembled WGS sequence"/>
</dbReference>
<keyword evidence="4 6" id="KW-1133">Transmembrane helix</keyword>
<accession>A0AAW1D9U2</accession>
<dbReference type="GO" id="GO:0005886">
    <property type="term" value="C:plasma membrane"/>
    <property type="evidence" value="ECO:0007669"/>
    <property type="project" value="UniProtKB-SubCell"/>
</dbReference>
<comment type="subcellular location">
    <subcellularLocation>
        <location evidence="1">Cell membrane</location>
        <topology evidence="1">Multi-pass membrane protein</topology>
    </subcellularLocation>
</comment>
<proteinExistence type="predicted"/>
<dbReference type="EMBL" id="JAPXFL010000005">
    <property type="protein sequence ID" value="KAK9506530.1"/>
    <property type="molecule type" value="Genomic_DNA"/>
</dbReference>
<reference evidence="7 8" key="1">
    <citation type="submission" date="2022-12" db="EMBL/GenBank/DDBJ databases">
        <title>Chromosome-level genome assembly of true bugs.</title>
        <authorList>
            <person name="Ma L."/>
            <person name="Li H."/>
        </authorList>
    </citation>
    <scope>NUCLEOTIDE SEQUENCE [LARGE SCALE GENOMIC DNA]</scope>
    <source>
        <strain evidence="7">Lab_2022b</strain>
    </source>
</reference>
<feature type="transmembrane region" description="Helical" evidence="6">
    <location>
        <begin position="108"/>
        <end position="130"/>
    </location>
</feature>
<keyword evidence="2" id="KW-1003">Cell membrane</keyword>
<comment type="caution">
    <text evidence="7">The sequence shown here is derived from an EMBL/GenBank/DDBJ whole genome shotgun (WGS) entry which is preliminary data.</text>
</comment>
<feature type="transmembrane region" description="Helical" evidence="6">
    <location>
        <begin position="80"/>
        <end position="102"/>
    </location>
</feature>
<dbReference type="GO" id="GO:0050909">
    <property type="term" value="P:sensory perception of taste"/>
    <property type="evidence" value="ECO:0007669"/>
    <property type="project" value="InterPro"/>
</dbReference>
<dbReference type="AlphaFoldDB" id="A0AAW1D9U2"/>
<keyword evidence="3 6" id="KW-0812">Transmembrane</keyword>
<evidence type="ECO:0000256" key="2">
    <source>
        <dbReference type="ARBA" id="ARBA00022475"/>
    </source>
</evidence>
<feature type="transmembrane region" description="Helical" evidence="6">
    <location>
        <begin position="21"/>
        <end position="45"/>
    </location>
</feature>
<keyword evidence="8" id="KW-1185">Reference proteome</keyword>
<protein>
    <recommendedName>
        <fullName evidence="9">Gustatory receptor</fullName>
    </recommendedName>
</protein>
<evidence type="ECO:0000313" key="7">
    <source>
        <dbReference type="EMBL" id="KAK9506530.1"/>
    </source>
</evidence>
<evidence type="ECO:0000256" key="3">
    <source>
        <dbReference type="ARBA" id="ARBA00022692"/>
    </source>
</evidence>
<name>A0AAW1D9U2_9HEMI</name>
<evidence type="ECO:0000256" key="5">
    <source>
        <dbReference type="ARBA" id="ARBA00023136"/>
    </source>
</evidence>
<keyword evidence="5 6" id="KW-0472">Membrane</keyword>
<evidence type="ECO:0000313" key="8">
    <source>
        <dbReference type="Proteomes" id="UP001461498"/>
    </source>
</evidence>